<feature type="coiled-coil region" evidence="2">
    <location>
        <begin position="31"/>
        <end position="114"/>
    </location>
</feature>
<keyword evidence="7" id="KW-1185">Reference proteome</keyword>
<protein>
    <submittedName>
        <fullName evidence="6">Peptidase</fullName>
    </submittedName>
</protein>
<reference evidence="6" key="2">
    <citation type="submission" date="2020-09" db="EMBL/GenBank/DDBJ databases">
        <authorList>
            <person name="Sun Q."/>
            <person name="Zhou Y."/>
        </authorList>
    </citation>
    <scope>NUCLEOTIDE SEQUENCE</scope>
    <source>
        <strain evidence="6">CGMCC 1.12360</strain>
    </source>
</reference>
<dbReference type="Gene3D" id="6.10.250.3150">
    <property type="match status" value="1"/>
</dbReference>
<dbReference type="InterPro" id="IPR050570">
    <property type="entry name" value="Cell_wall_metabolism_enzyme"/>
</dbReference>
<evidence type="ECO:0000256" key="1">
    <source>
        <dbReference type="ARBA" id="ARBA00022729"/>
    </source>
</evidence>
<name>A0A8J3EKD9_9BACI</name>
<evidence type="ECO:0000256" key="3">
    <source>
        <dbReference type="SAM" id="MobiDB-lite"/>
    </source>
</evidence>
<dbReference type="EMBL" id="BMEV01000021">
    <property type="protein sequence ID" value="GGH75052.1"/>
    <property type="molecule type" value="Genomic_DNA"/>
</dbReference>
<gene>
    <name evidence="6" type="ORF">GCM10010978_14520</name>
</gene>
<dbReference type="AlphaFoldDB" id="A0A8J3EKD9"/>
<dbReference type="InterPro" id="IPR057309">
    <property type="entry name" value="PcsB_CC"/>
</dbReference>
<sequence length="398" mass="44193">MKKFLTAVSAVAIIGFGITTFHDITYAEKSLQEVKEERSQIKKSLSDAESQVADILIELKELEKEIAAVNYSLNQNEKMLNEIKNDIRVTEEESEQLQKEIEELEANIEKRFNILKDRVSTYQKTGGAVSYLEVIFGSKSFGDFISRVSAVNKIADSDARLIEKQEEDKRKVEEKQEELQNKLEELTGMQQELEEMNQLIREQKQQVESQKEALKAKETELNNKIKSLKMKDSELKALENKLKLPKVQTLSYSSNTKTSSSNGGSSSSAPAGSGFFAWPTSGGYVSSYMGPRWNSQHKGIDIARTNRSVVPPIFAAADGVVESAGYNSGGYGNRIVIRHANGLKTVYAHLSSISVKPGQKVSRGQKIGVMGATGNSTGIHLHFEVYKNGALQNPLDYL</sequence>
<organism evidence="6 7">
    <name type="scientific">Compostibacillus humi</name>
    <dbReference type="NCBI Taxonomy" id="1245525"/>
    <lineage>
        <taxon>Bacteria</taxon>
        <taxon>Bacillati</taxon>
        <taxon>Bacillota</taxon>
        <taxon>Bacilli</taxon>
        <taxon>Bacillales</taxon>
        <taxon>Bacillaceae</taxon>
        <taxon>Compostibacillus</taxon>
    </lineage>
</organism>
<dbReference type="RefSeq" id="WP_188391719.1">
    <property type="nucleotide sequence ID" value="NZ_BMEV01000021.1"/>
</dbReference>
<comment type="caution">
    <text evidence="6">The sequence shown here is derived from an EMBL/GenBank/DDBJ whole genome shotgun (WGS) entry which is preliminary data.</text>
</comment>
<reference evidence="6" key="1">
    <citation type="journal article" date="2014" name="Int. J. Syst. Evol. Microbiol.">
        <title>Complete genome sequence of Corynebacterium casei LMG S-19264T (=DSM 44701T), isolated from a smear-ripened cheese.</title>
        <authorList>
            <consortium name="US DOE Joint Genome Institute (JGI-PGF)"/>
            <person name="Walter F."/>
            <person name="Albersmeier A."/>
            <person name="Kalinowski J."/>
            <person name="Ruckert C."/>
        </authorList>
    </citation>
    <scope>NUCLEOTIDE SEQUENCE</scope>
    <source>
        <strain evidence="6">CGMCC 1.12360</strain>
    </source>
</reference>
<dbReference type="Proteomes" id="UP000602050">
    <property type="component" value="Unassembled WGS sequence"/>
</dbReference>
<proteinExistence type="predicted"/>
<dbReference type="Gene3D" id="2.70.70.10">
    <property type="entry name" value="Glucose Permease (Domain IIA)"/>
    <property type="match status" value="1"/>
</dbReference>
<evidence type="ECO:0000256" key="2">
    <source>
        <dbReference type="SAM" id="Coils"/>
    </source>
</evidence>
<keyword evidence="2" id="KW-0175">Coiled coil</keyword>
<accession>A0A8J3EKD9</accession>
<feature type="domain" description="M23ase beta-sheet core" evidence="4">
    <location>
        <begin position="296"/>
        <end position="394"/>
    </location>
</feature>
<dbReference type="SUPFAM" id="SSF51261">
    <property type="entry name" value="Duplicated hybrid motif"/>
    <property type="match status" value="1"/>
</dbReference>
<dbReference type="InterPro" id="IPR011055">
    <property type="entry name" value="Dup_hybrid_motif"/>
</dbReference>
<evidence type="ECO:0000259" key="4">
    <source>
        <dbReference type="Pfam" id="PF01551"/>
    </source>
</evidence>
<dbReference type="Pfam" id="PF24568">
    <property type="entry name" value="CC_PcsB"/>
    <property type="match status" value="1"/>
</dbReference>
<keyword evidence="1" id="KW-0732">Signal</keyword>
<dbReference type="GO" id="GO:0004222">
    <property type="term" value="F:metalloendopeptidase activity"/>
    <property type="evidence" value="ECO:0007669"/>
    <property type="project" value="TreeGrafter"/>
</dbReference>
<dbReference type="CDD" id="cd12797">
    <property type="entry name" value="M23_peptidase"/>
    <property type="match status" value="1"/>
</dbReference>
<feature type="domain" description="Peptidoglycan hydrolase PcsB coiled-coil" evidence="5">
    <location>
        <begin position="101"/>
        <end position="175"/>
    </location>
</feature>
<evidence type="ECO:0000313" key="6">
    <source>
        <dbReference type="EMBL" id="GGH75052.1"/>
    </source>
</evidence>
<dbReference type="InterPro" id="IPR016047">
    <property type="entry name" value="M23ase_b-sheet_dom"/>
</dbReference>
<dbReference type="PANTHER" id="PTHR21666:SF270">
    <property type="entry name" value="MUREIN HYDROLASE ACTIVATOR ENVC"/>
    <property type="match status" value="1"/>
</dbReference>
<feature type="coiled-coil region" evidence="2">
    <location>
        <begin position="155"/>
        <end position="241"/>
    </location>
</feature>
<dbReference type="PANTHER" id="PTHR21666">
    <property type="entry name" value="PEPTIDASE-RELATED"/>
    <property type="match status" value="1"/>
</dbReference>
<feature type="region of interest" description="Disordered" evidence="3">
    <location>
        <begin position="250"/>
        <end position="270"/>
    </location>
</feature>
<dbReference type="Pfam" id="PF01551">
    <property type="entry name" value="Peptidase_M23"/>
    <property type="match status" value="1"/>
</dbReference>
<evidence type="ECO:0000259" key="5">
    <source>
        <dbReference type="Pfam" id="PF24568"/>
    </source>
</evidence>
<feature type="compositionally biased region" description="Low complexity" evidence="3">
    <location>
        <begin position="251"/>
        <end position="270"/>
    </location>
</feature>
<evidence type="ECO:0000313" key="7">
    <source>
        <dbReference type="Proteomes" id="UP000602050"/>
    </source>
</evidence>